<dbReference type="PRINTS" id="PR00039">
    <property type="entry name" value="HTHLYSR"/>
</dbReference>
<dbReference type="STRING" id="1560345.AWL63_17095"/>
<organism evidence="6 7">
    <name type="scientific">Sphingomonas panacis</name>
    <dbReference type="NCBI Taxonomy" id="1560345"/>
    <lineage>
        <taxon>Bacteria</taxon>
        <taxon>Pseudomonadati</taxon>
        <taxon>Pseudomonadota</taxon>
        <taxon>Alphaproteobacteria</taxon>
        <taxon>Sphingomonadales</taxon>
        <taxon>Sphingomonadaceae</taxon>
        <taxon>Sphingomonas</taxon>
    </lineage>
</organism>
<dbReference type="InterPro" id="IPR000847">
    <property type="entry name" value="LysR_HTH_N"/>
</dbReference>
<dbReference type="RefSeq" id="WP_069205935.1">
    <property type="nucleotide sequence ID" value="NZ_CP014168.1"/>
</dbReference>
<dbReference type="OrthoDB" id="9789529at2"/>
<dbReference type="FunFam" id="1.10.10.10:FF:000001">
    <property type="entry name" value="LysR family transcriptional regulator"/>
    <property type="match status" value="1"/>
</dbReference>
<evidence type="ECO:0000313" key="6">
    <source>
        <dbReference type="EMBL" id="AOH85401.1"/>
    </source>
</evidence>
<dbReference type="Pfam" id="PF03466">
    <property type="entry name" value="LysR_substrate"/>
    <property type="match status" value="1"/>
</dbReference>
<dbReference type="PROSITE" id="PS50931">
    <property type="entry name" value="HTH_LYSR"/>
    <property type="match status" value="1"/>
</dbReference>
<dbReference type="AlphaFoldDB" id="A0A1B3ZD94"/>
<dbReference type="PANTHER" id="PTHR30579">
    <property type="entry name" value="TRANSCRIPTIONAL REGULATOR"/>
    <property type="match status" value="1"/>
</dbReference>
<feature type="domain" description="HTH lysR-type" evidence="5">
    <location>
        <begin position="2"/>
        <end position="59"/>
    </location>
</feature>
<protein>
    <submittedName>
        <fullName evidence="6">LysR family transcriptional regulator</fullName>
    </submittedName>
</protein>
<comment type="similarity">
    <text evidence="1">Belongs to the LysR transcriptional regulatory family.</text>
</comment>
<dbReference type="PANTHER" id="PTHR30579:SF7">
    <property type="entry name" value="HTH-TYPE TRANSCRIPTIONAL REGULATOR LRHA-RELATED"/>
    <property type="match status" value="1"/>
</dbReference>
<dbReference type="GO" id="GO:0003700">
    <property type="term" value="F:DNA-binding transcription factor activity"/>
    <property type="evidence" value="ECO:0007669"/>
    <property type="project" value="InterPro"/>
</dbReference>
<dbReference type="Gene3D" id="1.10.10.10">
    <property type="entry name" value="Winged helix-like DNA-binding domain superfamily/Winged helix DNA-binding domain"/>
    <property type="match status" value="1"/>
</dbReference>
<dbReference type="EMBL" id="CP014168">
    <property type="protein sequence ID" value="AOH85401.1"/>
    <property type="molecule type" value="Genomic_DNA"/>
</dbReference>
<proteinExistence type="inferred from homology"/>
<dbReference type="Gene3D" id="3.40.190.10">
    <property type="entry name" value="Periplasmic binding protein-like II"/>
    <property type="match status" value="2"/>
</dbReference>
<name>A0A1B3ZD94_9SPHN</name>
<accession>A0A1B3ZD94</accession>
<dbReference type="SUPFAM" id="SSF46785">
    <property type="entry name" value="Winged helix' DNA-binding domain"/>
    <property type="match status" value="1"/>
</dbReference>
<keyword evidence="3" id="KW-0238">DNA-binding</keyword>
<evidence type="ECO:0000259" key="5">
    <source>
        <dbReference type="PROSITE" id="PS50931"/>
    </source>
</evidence>
<evidence type="ECO:0000256" key="4">
    <source>
        <dbReference type="ARBA" id="ARBA00023163"/>
    </source>
</evidence>
<keyword evidence="2" id="KW-0805">Transcription regulation</keyword>
<sequence length="286" mass="30776">MIPPDLLAAFVAVADGRSFTRAAKALGLRQSTVSQQIGRLETLVRRRLVDRDTHRVALTVDGEMLLDHARRVLDAQARLETSLSDQPLRGRLRLGASEDFVLSALPDVLAAFARRHPDVDLELSAGLSHNLYDAFDAGLLDVIIAKRKAGDRRGTTAWREPIRWVAHPDFRVDPAAPLPLLLYPPPSVTRAQAIETLERVGRSWRIAFTSASLTGLSAAARAGIGLMPHSARLMPAQLAVVAPHPSLPALPEIEFVMIGPGAGNPVAAALIAAMLHWAGVERAALA</sequence>
<evidence type="ECO:0000313" key="7">
    <source>
        <dbReference type="Proteomes" id="UP000094256"/>
    </source>
</evidence>
<gene>
    <name evidence="6" type="ORF">AWL63_17095</name>
</gene>
<keyword evidence="7" id="KW-1185">Reference proteome</keyword>
<dbReference type="SUPFAM" id="SSF53850">
    <property type="entry name" value="Periplasmic binding protein-like II"/>
    <property type="match status" value="1"/>
</dbReference>
<evidence type="ECO:0000256" key="3">
    <source>
        <dbReference type="ARBA" id="ARBA00023125"/>
    </source>
</evidence>
<dbReference type="Proteomes" id="UP000094256">
    <property type="component" value="Chromosome"/>
</dbReference>
<dbReference type="InterPro" id="IPR036390">
    <property type="entry name" value="WH_DNA-bd_sf"/>
</dbReference>
<evidence type="ECO:0000256" key="2">
    <source>
        <dbReference type="ARBA" id="ARBA00023015"/>
    </source>
</evidence>
<dbReference type="GO" id="GO:0003677">
    <property type="term" value="F:DNA binding"/>
    <property type="evidence" value="ECO:0007669"/>
    <property type="project" value="UniProtKB-KW"/>
</dbReference>
<dbReference type="Pfam" id="PF00126">
    <property type="entry name" value="HTH_1"/>
    <property type="match status" value="1"/>
</dbReference>
<dbReference type="InterPro" id="IPR005119">
    <property type="entry name" value="LysR_subst-bd"/>
</dbReference>
<dbReference type="InterPro" id="IPR050176">
    <property type="entry name" value="LTTR"/>
</dbReference>
<reference evidence="6 7" key="1">
    <citation type="submission" date="2016-01" db="EMBL/GenBank/DDBJ databases">
        <title>Complete genome and mega plasmid sequence of Sphingomonas panacis DCY99 elicits systemic resistance in rice to Xanthomonas oryzae.</title>
        <authorList>
            <person name="Kim Y.J."/>
            <person name="Yang D.C."/>
            <person name="Sing P."/>
        </authorList>
    </citation>
    <scope>NUCLEOTIDE SEQUENCE [LARGE SCALE GENOMIC DNA]</scope>
    <source>
        <strain evidence="6 7">DCY99</strain>
    </source>
</reference>
<dbReference type="InterPro" id="IPR036388">
    <property type="entry name" value="WH-like_DNA-bd_sf"/>
</dbReference>
<keyword evidence="4" id="KW-0804">Transcription</keyword>
<dbReference type="KEGG" id="span:AWL63_17095"/>
<evidence type="ECO:0000256" key="1">
    <source>
        <dbReference type="ARBA" id="ARBA00009437"/>
    </source>
</evidence>